<sequence length="45" mass="4853">MKVQSSETRMETETMLPLAGAAVLTLMVVVGVVVVVLRPSDLPKR</sequence>
<evidence type="ECO:0000313" key="3">
    <source>
        <dbReference type="Proteomes" id="UP001302329"/>
    </source>
</evidence>
<dbReference type="RefSeq" id="WP_323355297.1">
    <property type="nucleotide sequence ID" value="NZ_JAYGHY010000002.1"/>
</dbReference>
<organism evidence="2 3">
    <name type="scientific">Cyanobium gracile UHCC 0281</name>
    <dbReference type="NCBI Taxonomy" id="3110309"/>
    <lineage>
        <taxon>Bacteria</taxon>
        <taxon>Bacillati</taxon>
        <taxon>Cyanobacteriota</taxon>
        <taxon>Cyanophyceae</taxon>
        <taxon>Synechococcales</taxon>
        <taxon>Prochlorococcaceae</taxon>
        <taxon>Cyanobium</taxon>
    </lineage>
</organism>
<dbReference type="EMBL" id="JAYGHY010000002">
    <property type="protein sequence ID" value="MEA5441136.1"/>
    <property type="molecule type" value="Genomic_DNA"/>
</dbReference>
<name>A0ABU5SRK7_9CYAN</name>
<protein>
    <submittedName>
        <fullName evidence="2">Uncharacterized protein</fullName>
    </submittedName>
</protein>
<keyword evidence="1" id="KW-0472">Membrane</keyword>
<feature type="transmembrane region" description="Helical" evidence="1">
    <location>
        <begin position="15"/>
        <end position="37"/>
    </location>
</feature>
<accession>A0ABU5SRK7</accession>
<gene>
    <name evidence="2" type="ORF">VB739_01050</name>
</gene>
<keyword evidence="1" id="KW-1133">Transmembrane helix</keyword>
<keyword evidence="3" id="KW-1185">Reference proteome</keyword>
<evidence type="ECO:0000256" key="1">
    <source>
        <dbReference type="SAM" id="Phobius"/>
    </source>
</evidence>
<comment type="caution">
    <text evidence="2">The sequence shown here is derived from an EMBL/GenBank/DDBJ whole genome shotgun (WGS) entry which is preliminary data.</text>
</comment>
<proteinExistence type="predicted"/>
<keyword evidence="1" id="KW-0812">Transmembrane</keyword>
<evidence type="ECO:0000313" key="2">
    <source>
        <dbReference type="EMBL" id="MEA5441136.1"/>
    </source>
</evidence>
<reference evidence="2 3" key="1">
    <citation type="submission" date="2023-12" db="EMBL/GenBank/DDBJ databases">
        <title>Baltic Sea Cyanobacteria.</title>
        <authorList>
            <person name="Delbaje E."/>
            <person name="Fewer D.P."/>
            <person name="Shishido T.K."/>
        </authorList>
    </citation>
    <scope>NUCLEOTIDE SEQUENCE [LARGE SCALE GENOMIC DNA]</scope>
    <source>
        <strain evidence="2 3">UHCC 0281</strain>
    </source>
</reference>
<dbReference type="Proteomes" id="UP001302329">
    <property type="component" value="Unassembled WGS sequence"/>
</dbReference>